<dbReference type="RefSeq" id="WP_165603321.1">
    <property type="nucleotide sequence ID" value="NZ_CAWMQN010000088.1"/>
</dbReference>
<evidence type="ECO:0000313" key="2">
    <source>
        <dbReference type="Proteomes" id="UP000092665"/>
    </source>
</evidence>
<dbReference type="PATRIC" id="fig|29488.15.peg.4289"/>
<sequence>MLLKRATATKKKATQADYARNRKNKTAMVNAFVEANKAKHTESTC</sequence>
<protein>
    <submittedName>
        <fullName evidence="1">Uncharacterized protein</fullName>
    </submittedName>
</protein>
<accession>A0A1B8YCP1</accession>
<comment type="caution">
    <text evidence="1">The sequence shown here is derived from an EMBL/GenBank/DDBJ whole genome shotgun (WGS) entry which is preliminary data.</text>
</comment>
<organism evidence="1 2">
    <name type="scientific">Photorhabdus namnaonensis</name>
    <dbReference type="NCBI Taxonomy" id="1851568"/>
    <lineage>
        <taxon>Bacteria</taxon>
        <taxon>Pseudomonadati</taxon>
        <taxon>Pseudomonadota</taxon>
        <taxon>Gammaproteobacteria</taxon>
        <taxon>Enterobacterales</taxon>
        <taxon>Morganellaceae</taxon>
        <taxon>Photorhabdus</taxon>
    </lineage>
</organism>
<name>A0A1B8YCP1_9GAMM</name>
<keyword evidence="2" id="KW-1185">Reference proteome</keyword>
<evidence type="ECO:0000313" key="1">
    <source>
        <dbReference type="EMBL" id="OCA52845.1"/>
    </source>
</evidence>
<reference evidence="2" key="1">
    <citation type="submission" date="2015-11" db="EMBL/GenBank/DDBJ databases">
        <authorList>
            <person name="Tobias N.J."/>
            <person name="Mishra B."/>
            <person name="Gupta D.K."/>
            <person name="Thines M."/>
            <person name="Stinear T.P."/>
            <person name="Bode H.B."/>
        </authorList>
    </citation>
    <scope>NUCLEOTIDE SEQUENCE [LARGE SCALE GENOMIC DNA]</scope>
    <source>
        <strain evidence="2">PB45.5</strain>
    </source>
</reference>
<dbReference type="EMBL" id="LOIC01000088">
    <property type="protein sequence ID" value="OCA52845.1"/>
    <property type="molecule type" value="Genomic_DNA"/>
</dbReference>
<gene>
    <name evidence="1" type="ORF">Phpb_03897</name>
</gene>
<proteinExistence type="predicted"/>
<dbReference type="Proteomes" id="UP000092665">
    <property type="component" value="Unassembled WGS sequence"/>
</dbReference>
<dbReference type="AlphaFoldDB" id="A0A1B8YCP1"/>